<reference evidence="2" key="1">
    <citation type="submission" date="2018-05" db="EMBL/GenBank/DDBJ databases">
        <title>Draft genome of Mucuna pruriens seed.</title>
        <authorList>
            <person name="Nnadi N.E."/>
            <person name="Vos R."/>
            <person name="Hasami M.H."/>
            <person name="Devisetty U.K."/>
            <person name="Aguiy J.C."/>
        </authorList>
    </citation>
    <scope>NUCLEOTIDE SEQUENCE [LARGE SCALE GENOMIC DNA]</scope>
    <source>
        <strain evidence="2">JCA_2017</strain>
    </source>
</reference>
<keyword evidence="3" id="KW-1185">Reference proteome</keyword>
<gene>
    <name evidence="2" type="ORF">CR513_39563</name>
</gene>
<organism evidence="2 3">
    <name type="scientific">Mucuna pruriens</name>
    <name type="common">Velvet bean</name>
    <name type="synonym">Dolichos pruriens</name>
    <dbReference type="NCBI Taxonomy" id="157652"/>
    <lineage>
        <taxon>Eukaryota</taxon>
        <taxon>Viridiplantae</taxon>
        <taxon>Streptophyta</taxon>
        <taxon>Embryophyta</taxon>
        <taxon>Tracheophyta</taxon>
        <taxon>Spermatophyta</taxon>
        <taxon>Magnoliopsida</taxon>
        <taxon>eudicotyledons</taxon>
        <taxon>Gunneridae</taxon>
        <taxon>Pentapetalae</taxon>
        <taxon>rosids</taxon>
        <taxon>fabids</taxon>
        <taxon>Fabales</taxon>
        <taxon>Fabaceae</taxon>
        <taxon>Papilionoideae</taxon>
        <taxon>50 kb inversion clade</taxon>
        <taxon>NPAAA clade</taxon>
        <taxon>indigoferoid/millettioid clade</taxon>
        <taxon>Phaseoleae</taxon>
        <taxon>Mucuna</taxon>
    </lineage>
</organism>
<evidence type="ECO:0000313" key="3">
    <source>
        <dbReference type="Proteomes" id="UP000257109"/>
    </source>
</evidence>
<sequence length="152" mass="17227">MKNRERKGKENSPKGVGILIKKDQNLIETSLNPQIKMEEGLQETKLVQESSIKGKYSVSIIKNGVILQMNVGLAKENKREATKILSLKVTESNKECWLFHSKFGHLNFKDLNRLSFKQMVAGIPMTEILEKVCKVCLAGKQSRKAFKSYLAM</sequence>
<dbReference type="EMBL" id="QJKJ01008383">
    <property type="protein sequence ID" value="RDX79949.1"/>
    <property type="molecule type" value="Genomic_DNA"/>
</dbReference>
<accession>A0A371FNQ5</accession>
<evidence type="ECO:0000259" key="1">
    <source>
        <dbReference type="Pfam" id="PF13976"/>
    </source>
</evidence>
<comment type="caution">
    <text evidence="2">The sequence shown here is derived from an EMBL/GenBank/DDBJ whole genome shotgun (WGS) entry which is preliminary data.</text>
</comment>
<proteinExistence type="predicted"/>
<feature type="non-terminal residue" evidence="2">
    <location>
        <position position="1"/>
    </location>
</feature>
<protein>
    <recommendedName>
        <fullName evidence="1">GAG-pre-integrase domain-containing protein</fullName>
    </recommendedName>
</protein>
<dbReference type="AlphaFoldDB" id="A0A371FNQ5"/>
<feature type="domain" description="GAG-pre-integrase" evidence="1">
    <location>
        <begin position="88"/>
        <end position="141"/>
    </location>
</feature>
<dbReference type="Proteomes" id="UP000257109">
    <property type="component" value="Unassembled WGS sequence"/>
</dbReference>
<name>A0A371FNQ5_MUCPR</name>
<evidence type="ECO:0000313" key="2">
    <source>
        <dbReference type="EMBL" id="RDX79949.1"/>
    </source>
</evidence>
<dbReference type="InterPro" id="IPR025724">
    <property type="entry name" value="GAG-pre-integrase_dom"/>
</dbReference>
<dbReference type="Pfam" id="PF13976">
    <property type="entry name" value="gag_pre-integrs"/>
    <property type="match status" value="1"/>
</dbReference>